<gene>
    <name evidence="3" type="ORF">N0V89_009997</name>
</gene>
<dbReference type="OrthoDB" id="3515453at2759"/>
<dbReference type="RefSeq" id="XP_056068007.1">
    <property type="nucleotide sequence ID" value="XM_056218742.1"/>
</dbReference>
<accession>A0A9W8XFD4</accession>
<reference evidence="3" key="1">
    <citation type="submission" date="2022-10" db="EMBL/GenBank/DDBJ databases">
        <title>Tapping the CABI collections for fungal endophytes: first genome assemblies for Collariella, Neodidymelliopsis, Ascochyta clinopodiicola, Didymella pomorum, Didymosphaeria variabile, Neocosmospora piperis and Neocucurbitaria cava.</title>
        <authorList>
            <person name="Hill R."/>
        </authorList>
    </citation>
    <scope>NUCLEOTIDE SEQUENCE</scope>
    <source>
        <strain evidence="3">IMI 356815</strain>
    </source>
</reference>
<evidence type="ECO:0000259" key="2">
    <source>
        <dbReference type="Pfam" id="PF25484"/>
    </source>
</evidence>
<sequence length="204" mass="22597">MKSIFVLAILASGALAQFDQSSKPFRLFLKSDNATLDGQTLGACHQGAAIEGLCPSGNTHANNSTSYDTFYQQTQAEPTVPGADGDPYGPIVWNLTVNGGDIVPSYLQFSYDFLSDVSNPTFFPGNESYTSVSFTSAGCMYLARYLDDTVTPPQRLDTPQKVENWYICLTRWSYLYYTLNWKIGVEGVPQNPTCQKVTVYREFV</sequence>
<feature type="signal peptide" evidence="1">
    <location>
        <begin position="1"/>
        <end position="16"/>
    </location>
</feature>
<keyword evidence="4" id="KW-1185">Reference proteome</keyword>
<dbReference type="Pfam" id="PF25484">
    <property type="entry name" value="DUF7907"/>
    <property type="match status" value="1"/>
</dbReference>
<dbReference type="EMBL" id="JAPEUX010000007">
    <property type="protein sequence ID" value="KAJ4348619.1"/>
    <property type="molecule type" value="Genomic_DNA"/>
</dbReference>
<comment type="caution">
    <text evidence="3">The sequence shown here is derived from an EMBL/GenBank/DDBJ whole genome shotgun (WGS) entry which is preliminary data.</text>
</comment>
<dbReference type="GeneID" id="80913527"/>
<evidence type="ECO:0000256" key="1">
    <source>
        <dbReference type="SAM" id="SignalP"/>
    </source>
</evidence>
<feature type="chain" id="PRO_5040961388" description="DUF7907 domain-containing protein" evidence="1">
    <location>
        <begin position="17"/>
        <end position="204"/>
    </location>
</feature>
<protein>
    <recommendedName>
        <fullName evidence="2">DUF7907 domain-containing protein</fullName>
    </recommendedName>
</protein>
<evidence type="ECO:0000313" key="4">
    <source>
        <dbReference type="Proteomes" id="UP001140513"/>
    </source>
</evidence>
<evidence type="ECO:0000313" key="3">
    <source>
        <dbReference type="EMBL" id="KAJ4348619.1"/>
    </source>
</evidence>
<name>A0A9W8XFD4_9PLEO</name>
<proteinExistence type="predicted"/>
<dbReference type="Proteomes" id="UP001140513">
    <property type="component" value="Unassembled WGS sequence"/>
</dbReference>
<dbReference type="InterPro" id="IPR057229">
    <property type="entry name" value="DUF7907"/>
</dbReference>
<organism evidence="3 4">
    <name type="scientific">Didymosphaeria variabile</name>
    <dbReference type="NCBI Taxonomy" id="1932322"/>
    <lineage>
        <taxon>Eukaryota</taxon>
        <taxon>Fungi</taxon>
        <taxon>Dikarya</taxon>
        <taxon>Ascomycota</taxon>
        <taxon>Pezizomycotina</taxon>
        <taxon>Dothideomycetes</taxon>
        <taxon>Pleosporomycetidae</taxon>
        <taxon>Pleosporales</taxon>
        <taxon>Massarineae</taxon>
        <taxon>Didymosphaeriaceae</taxon>
        <taxon>Didymosphaeria</taxon>
    </lineage>
</organism>
<keyword evidence="1" id="KW-0732">Signal</keyword>
<dbReference type="AlphaFoldDB" id="A0A9W8XFD4"/>
<feature type="domain" description="DUF7907" evidence="2">
    <location>
        <begin position="22"/>
        <end position="203"/>
    </location>
</feature>